<evidence type="ECO:0000256" key="1">
    <source>
        <dbReference type="SAM" id="MobiDB-lite"/>
    </source>
</evidence>
<dbReference type="InterPro" id="IPR036047">
    <property type="entry name" value="F-box-like_dom_sf"/>
</dbReference>
<organism evidence="2 3">
    <name type="scientific">Arthrobotrys musiformis</name>
    <dbReference type="NCBI Taxonomy" id="47236"/>
    <lineage>
        <taxon>Eukaryota</taxon>
        <taxon>Fungi</taxon>
        <taxon>Dikarya</taxon>
        <taxon>Ascomycota</taxon>
        <taxon>Pezizomycotina</taxon>
        <taxon>Orbiliomycetes</taxon>
        <taxon>Orbiliales</taxon>
        <taxon>Orbiliaceae</taxon>
        <taxon>Arthrobotrys</taxon>
    </lineage>
</organism>
<keyword evidence="3" id="KW-1185">Reference proteome</keyword>
<evidence type="ECO:0008006" key="4">
    <source>
        <dbReference type="Google" id="ProtNLM"/>
    </source>
</evidence>
<evidence type="ECO:0000313" key="3">
    <source>
        <dbReference type="Proteomes" id="UP001370758"/>
    </source>
</evidence>
<comment type="caution">
    <text evidence="2">The sequence shown here is derived from an EMBL/GenBank/DDBJ whole genome shotgun (WGS) entry which is preliminary data.</text>
</comment>
<sequence>MERAVRDNTASSRDKKLVKPSHQAPRLVESRSNRAGDSESSRLCKLQPREHVTGPLPAFHIPEVLEGILVEVPILDLITSCRRVCQHWRRVIDKSPHMKRHISRSLACHDLVTERVTGGRFPTLSLTPVAQELLERFWRRLLRLYLQTRGELSRGGNWHPDAGFVSKLYDLYKPFIRFASQTTAFPPVEAETAVSRAILLTKSTNMDTQALKTRDCSLFERRFGAYPVSKESSLPNILYLQCFKAFNRLLDDPLDPGRIIRLVGKNRVRHRNQTDFLNFWAVYRKDWPMSAGSARGRDVVLEEADRSTVVKDHQQGRGPAAVEPFSILFEMKNGGSVRLMCDGGKYEMLPPKS</sequence>
<gene>
    <name evidence="2" type="ORF">TWF481_010958</name>
</gene>
<feature type="compositionally biased region" description="Basic and acidic residues" evidence="1">
    <location>
        <begin position="1"/>
        <end position="17"/>
    </location>
</feature>
<accession>A0AAV9VZU9</accession>
<dbReference type="SUPFAM" id="SSF81383">
    <property type="entry name" value="F-box domain"/>
    <property type="match status" value="1"/>
</dbReference>
<dbReference type="AlphaFoldDB" id="A0AAV9VZU9"/>
<name>A0AAV9VZU9_9PEZI</name>
<dbReference type="EMBL" id="JAVHJL010000008">
    <property type="protein sequence ID" value="KAK6498366.1"/>
    <property type="molecule type" value="Genomic_DNA"/>
</dbReference>
<evidence type="ECO:0000313" key="2">
    <source>
        <dbReference type="EMBL" id="KAK6498366.1"/>
    </source>
</evidence>
<dbReference type="Gene3D" id="1.20.1280.50">
    <property type="match status" value="1"/>
</dbReference>
<feature type="compositionally biased region" description="Basic and acidic residues" evidence="1">
    <location>
        <begin position="28"/>
        <end position="42"/>
    </location>
</feature>
<dbReference type="Proteomes" id="UP001370758">
    <property type="component" value="Unassembled WGS sequence"/>
</dbReference>
<protein>
    <recommendedName>
        <fullName evidence="4">F-box domain-containing protein</fullName>
    </recommendedName>
</protein>
<proteinExistence type="predicted"/>
<reference evidence="2 3" key="1">
    <citation type="submission" date="2023-08" db="EMBL/GenBank/DDBJ databases">
        <authorList>
            <person name="Palmer J.M."/>
        </authorList>
    </citation>
    <scope>NUCLEOTIDE SEQUENCE [LARGE SCALE GENOMIC DNA]</scope>
    <source>
        <strain evidence="2 3">TWF481</strain>
    </source>
</reference>
<feature type="region of interest" description="Disordered" evidence="1">
    <location>
        <begin position="1"/>
        <end position="42"/>
    </location>
</feature>